<name>A0ABD4T9M1_9CYAN</name>
<comment type="caution">
    <text evidence="1">The sequence shown here is derived from an EMBL/GenBank/DDBJ whole genome shotgun (WGS) entry which is preliminary data.</text>
</comment>
<reference evidence="1 2" key="1">
    <citation type="journal article" date="2015" name="Genome Announc.">
        <title>Draft Genome Sequence of Filamentous Marine Cyanobacterium Lyngbya confervoides Strain BDU141951.</title>
        <authorList>
            <person name="Chandrababunaidu M.M."/>
            <person name="Sen D."/>
            <person name="Tripathy S."/>
        </authorList>
    </citation>
    <scope>NUCLEOTIDE SEQUENCE [LARGE SCALE GENOMIC DNA]</scope>
    <source>
        <strain evidence="1 2">BDU141951</strain>
    </source>
</reference>
<organism evidence="1 2">
    <name type="scientific">Lyngbya confervoides BDU141951</name>
    <dbReference type="NCBI Taxonomy" id="1574623"/>
    <lineage>
        <taxon>Bacteria</taxon>
        <taxon>Bacillati</taxon>
        <taxon>Cyanobacteriota</taxon>
        <taxon>Cyanophyceae</taxon>
        <taxon>Oscillatoriophycideae</taxon>
        <taxon>Oscillatoriales</taxon>
        <taxon>Microcoleaceae</taxon>
        <taxon>Lyngbya</taxon>
    </lineage>
</organism>
<sequence length="72" mass="8229">MSLSHPEAKQLLERLIFDEESPQVWVQDVWDMSPTLGETAAKLSEIFSALVDCCPADELDQLLKLLYQDQLH</sequence>
<accession>A0ABD4T9M1</accession>
<gene>
    <name evidence="1" type="ORF">QQ91_0020770</name>
</gene>
<dbReference type="AlphaFoldDB" id="A0ABD4T9M1"/>
<keyword evidence="2" id="KW-1185">Reference proteome</keyword>
<keyword evidence="1" id="KW-0614">Plasmid</keyword>
<proteinExistence type="predicted"/>
<protein>
    <submittedName>
        <fullName evidence="1">Uncharacterized protein</fullName>
    </submittedName>
</protein>
<dbReference type="RefSeq" id="WP_166283604.1">
    <property type="nucleotide sequence ID" value="NZ_JTHE03000117.1"/>
</dbReference>
<dbReference type="Proteomes" id="UP000031561">
    <property type="component" value="Unassembled WGS sequence"/>
</dbReference>
<evidence type="ECO:0000313" key="2">
    <source>
        <dbReference type="Proteomes" id="UP000031561"/>
    </source>
</evidence>
<dbReference type="EMBL" id="JTHE03000117">
    <property type="protein sequence ID" value="MCM1985252.1"/>
    <property type="molecule type" value="Genomic_DNA"/>
</dbReference>
<geneLocation type="plasmid" evidence="1">
    <name>unnamed8</name>
</geneLocation>
<evidence type="ECO:0000313" key="1">
    <source>
        <dbReference type="EMBL" id="MCM1985252.1"/>
    </source>
</evidence>